<dbReference type="EMBL" id="CP002859">
    <property type="protein sequence ID" value="AEI50026.1"/>
    <property type="molecule type" value="Genomic_DNA"/>
</dbReference>
<accession>A0A7U3ZMN3</accession>
<dbReference type="Gene3D" id="3.30.300.130">
    <property type="entry name" value="Fe-S cluster assembly (FSCA)"/>
    <property type="match status" value="1"/>
</dbReference>
<evidence type="ECO:0000259" key="2">
    <source>
        <dbReference type="Pfam" id="PF01106"/>
    </source>
</evidence>
<dbReference type="InterPro" id="IPR001075">
    <property type="entry name" value="NIF_FeS_clus_asmbl_NifU_C"/>
</dbReference>
<dbReference type="RefSeq" id="WP_013929329.1">
    <property type="nucleotide sequence ID" value="NC_015703.1"/>
</dbReference>
<comment type="similarity">
    <text evidence="1">Belongs to the NifU family.</text>
</comment>
<feature type="domain" description="NIF system FeS cluster assembly NifU C-terminal" evidence="2">
    <location>
        <begin position="13"/>
        <end position="79"/>
    </location>
</feature>
<dbReference type="Proteomes" id="UP000000493">
    <property type="component" value="Chromosome"/>
</dbReference>
<dbReference type="InterPro" id="IPR034904">
    <property type="entry name" value="FSCA_dom_sf"/>
</dbReference>
<dbReference type="GO" id="GO:0051536">
    <property type="term" value="F:iron-sulfur cluster binding"/>
    <property type="evidence" value="ECO:0007669"/>
    <property type="project" value="InterPro"/>
</dbReference>
<dbReference type="SUPFAM" id="SSF117916">
    <property type="entry name" value="Fe-S cluster assembly (FSCA) domain-like"/>
    <property type="match status" value="1"/>
</dbReference>
<reference evidence="4" key="1">
    <citation type="submission" date="2011-06" db="EMBL/GenBank/DDBJ databases">
        <title>The complete genome of chromosome of Runella slithyformis DSM 19594.</title>
        <authorList>
            <consortium name="US DOE Joint Genome Institute (JGI-PGF)"/>
            <person name="Lucas S."/>
            <person name="Han J."/>
            <person name="Lapidus A."/>
            <person name="Bruce D."/>
            <person name="Goodwin L."/>
            <person name="Pitluck S."/>
            <person name="Peters L."/>
            <person name="Kyrpides N."/>
            <person name="Mavromatis K."/>
            <person name="Ivanova N."/>
            <person name="Ovchinnikova G."/>
            <person name="Zhang X."/>
            <person name="Misra M."/>
            <person name="Detter J.C."/>
            <person name="Tapia R."/>
            <person name="Han C."/>
            <person name="Land M."/>
            <person name="Hauser L."/>
            <person name="Markowitz V."/>
            <person name="Cheng J.-F."/>
            <person name="Hugenholtz P."/>
            <person name="Woyke T."/>
            <person name="Wu D."/>
            <person name="Tindall B."/>
            <person name="Faehrich R."/>
            <person name="Brambilla E."/>
            <person name="Klenk H.-P."/>
            <person name="Eisen J.A."/>
        </authorList>
    </citation>
    <scope>NUCLEOTIDE SEQUENCE [LARGE SCALE GENOMIC DNA]</scope>
    <source>
        <strain evidence="4">ATCC 29530 / DSM 19594 / LMG 11500 / NCIMB 11436 / LSU 4</strain>
    </source>
</reference>
<dbReference type="AlphaFoldDB" id="A0A7U3ZMN3"/>
<proteinExistence type="inferred from homology"/>
<dbReference type="KEGG" id="rsi:Runsl_3668"/>
<dbReference type="PANTHER" id="PTHR11178">
    <property type="entry name" value="IRON-SULFUR CLUSTER SCAFFOLD PROTEIN NFU-RELATED"/>
    <property type="match status" value="1"/>
</dbReference>
<dbReference type="Pfam" id="PF01106">
    <property type="entry name" value="NifU"/>
    <property type="match status" value="1"/>
</dbReference>
<reference evidence="3 4" key="2">
    <citation type="journal article" date="2012" name="Stand. Genomic Sci.">
        <title>Complete genome sequence of the aquatic bacterium Runella slithyformis type strain (LSU 4(T)).</title>
        <authorList>
            <person name="Copeland A."/>
            <person name="Zhang X."/>
            <person name="Misra M."/>
            <person name="Lapidus A."/>
            <person name="Nolan M."/>
            <person name="Lucas S."/>
            <person name="Deshpande S."/>
            <person name="Cheng J.F."/>
            <person name="Tapia R."/>
            <person name="Goodwin L.A."/>
            <person name="Pitluck S."/>
            <person name="Liolios K."/>
            <person name="Pagani I."/>
            <person name="Ivanova N."/>
            <person name="Mikhailova N."/>
            <person name="Pati A."/>
            <person name="Chen A."/>
            <person name="Palaniappan K."/>
            <person name="Land M."/>
            <person name="Hauser L."/>
            <person name="Pan C."/>
            <person name="Jeffries C.D."/>
            <person name="Detter J.C."/>
            <person name="Brambilla E.M."/>
            <person name="Rohde M."/>
            <person name="Djao O.D."/>
            <person name="Goker M."/>
            <person name="Sikorski J."/>
            <person name="Tindall B.J."/>
            <person name="Woyke T."/>
            <person name="Bristow J."/>
            <person name="Eisen J.A."/>
            <person name="Markowitz V."/>
            <person name="Hugenholtz P."/>
            <person name="Kyrpides N.C."/>
            <person name="Klenk H.P."/>
            <person name="Mavromatis K."/>
        </authorList>
    </citation>
    <scope>NUCLEOTIDE SEQUENCE [LARGE SCALE GENOMIC DNA]</scope>
    <source>
        <strain evidence="4">ATCC 29530 / DSM 19594 / LMG 11500 / NCIMB 11436 / LSU 4</strain>
    </source>
</reference>
<evidence type="ECO:0000313" key="4">
    <source>
        <dbReference type="Proteomes" id="UP000000493"/>
    </source>
</evidence>
<name>A0A7U3ZMN3_RUNSL</name>
<dbReference type="PANTHER" id="PTHR11178:SF25">
    <property type="entry name" value="NIFU-LIKE PROTEIN 3, CHLOROPLASTIC"/>
    <property type="match status" value="1"/>
</dbReference>
<evidence type="ECO:0000256" key="1">
    <source>
        <dbReference type="ARBA" id="ARBA00006420"/>
    </source>
</evidence>
<keyword evidence="4" id="KW-1185">Reference proteome</keyword>
<organism evidence="3 4">
    <name type="scientific">Runella slithyformis (strain ATCC 29530 / DSM 19594 / LMG 11500 / NCIMB 11436 / LSU 4)</name>
    <dbReference type="NCBI Taxonomy" id="761193"/>
    <lineage>
        <taxon>Bacteria</taxon>
        <taxon>Pseudomonadati</taxon>
        <taxon>Bacteroidota</taxon>
        <taxon>Cytophagia</taxon>
        <taxon>Cytophagales</taxon>
        <taxon>Spirosomataceae</taxon>
        <taxon>Runella</taxon>
    </lineage>
</organism>
<protein>
    <submittedName>
        <fullName evidence="3">Nitrogen-fixing NifU domain-containing protein</fullName>
    </submittedName>
</protein>
<sequence length="87" mass="9489">METLQADLLKSRVETALNSIRPYLEADGGNVAVKEITDDMTVRLELIGSCSSCPMSTMTFKAGLEEAILKSVPEIRKVEAINLTPAY</sequence>
<gene>
    <name evidence="3" type="ordered locus">Runsl_3668</name>
</gene>
<dbReference type="GO" id="GO:0016226">
    <property type="term" value="P:iron-sulfur cluster assembly"/>
    <property type="evidence" value="ECO:0007669"/>
    <property type="project" value="InterPro"/>
</dbReference>
<evidence type="ECO:0000313" key="3">
    <source>
        <dbReference type="EMBL" id="AEI50026.1"/>
    </source>
</evidence>
<dbReference type="GO" id="GO:0005506">
    <property type="term" value="F:iron ion binding"/>
    <property type="evidence" value="ECO:0007669"/>
    <property type="project" value="InterPro"/>
</dbReference>